<dbReference type="OrthoDB" id="545471at2759"/>
<dbReference type="Proteomes" id="UP000612055">
    <property type="component" value="Unassembled WGS sequence"/>
</dbReference>
<feature type="compositionally biased region" description="Low complexity" evidence="1">
    <location>
        <begin position="169"/>
        <end position="178"/>
    </location>
</feature>
<dbReference type="EMBL" id="JAEHOE010000224">
    <property type="protein sequence ID" value="KAG2482411.1"/>
    <property type="molecule type" value="Genomic_DNA"/>
</dbReference>
<feature type="region of interest" description="Disordered" evidence="1">
    <location>
        <begin position="147"/>
        <end position="290"/>
    </location>
</feature>
<keyword evidence="2" id="KW-1133">Transmembrane helix</keyword>
<evidence type="ECO:0000313" key="4">
    <source>
        <dbReference type="Proteomes" id="UP000612055"/>
    </source>
</evidence>
<dbReference type="AlphaFoldDB" id="A0A836BMQ7"/>
<feature type="compositionally biased region" description="Low complexity" evidence="1">
    <location>
        <begin position="262"/>
        <end position="280"/>
    </location>
</feature>
<name>A0A836BMQ7_9CHLO</name>
<comment type="caution">
    <text evidence="3">The sequence shown here is derived from an EMBL/GenBank/DDBJ whole genome shotgun (WGS) entry which is preliminary data.</text>
</comment>
<feature type="compositionally biased region" description="Pro residues" evidence="1">
    <location>
        <begin position="179"/>
        <end position="194"/>
    </location>
</feature>
<organism evidence="3 4">
    <name type="scientific">Edaphochlamys debaryana</name>
    <dbReference type="NCBI Taxonomy" id="47281"/>
    <lineage>
        <taxon>Eukaryota</taxon>
        <taxon>Viridiplantae</taxon>
        <taxon>Chlorophyta</taxon>
        <taxon>core chlorophytes</taxon>
        <taxon>Chlorophyceae</taxon>
        <taxon>CS clade</taxon>
        <taxon>Chlamydomonadales</taxon>
        <taxon>Chlamydomonadales incertae sedis</taxon>
        <taxon>Edaphochlamys</taxon>
    </lineage>
</organism>
<protein>
    <submittedName>
        <fullName evidence="3">Uncharacterized protein</fullName>
    </submittedName>
</protein>
<sequence>MSLRRAYKSLAQHVQALDVETRHLPTVLERTEEAGVTPEFVAEQTRTAAVVAAAVYGTNRLLRAARVQDAGPLTALLALLGAGFVGLRAVFGALGRLGAVAGRRRRAQEELRADLRAVMERVQIMLGLAESGLRLHRLHATQLSMAPQQPFPQPLSAGPGPLPAPPSSAGPGPGSYAQPPFPQRAPYPAGPPREPQNAGPGPGSGYMAVFPPPPPPALAERRASDEGWGPAGGKGEAEGWAPQPQAEADDEWGPAAPTLPVQRGPPKAAPAQQQQQGGRRYPAVPAGAAV</sequence>
<keyword evidence="4" id="KW-1185">Reference proteome</keyword>
<gene>
    <name evidence="3" type="ORF">HYH03_018646</name>
</gene>
<evidence type="ECO:0000313" key="3">
    <source>
        <dbReference type="EMBL" id="KAG2482411.1"/>
    </source>
</evidence>
<keyword evidence="2" id="KW-0472">Membrane</keyword>
<proteinExistence type="predicted"/>
<evidence type="ECO:0000256" key="2">
    <source>
        <dbReference type="SAM" id="Phobius"/>
    </source>
</evidence>
<reference evidence="3" key="1">
    <citation type="journal article" date="2020" name="bioRxiv">
        <title>Comparative genomics of Chlamydomonas.</title>
        <authorList>
            <person name="Craig R.J."/>
            <person name="Hasan A.R."/>
            <person name="Ness R.W."/>
            <person name="Keightley P.D."/>
        </authorList>
    </citation>
    <scope>NUCLEOTIDE SEQUENCE</scope>
    <source>
        <strain evidence="3">CCAP 11/70</strain>
    </source>
</reference>
<accession>A0A836BMQ7</accession>
<evidence type="ECO:0000256" key="1">
    <source>
        <dbReference type="SAM" id="MobiDB-lite"/>
    </source>
</evidence>
<keyword evidence="2" id="KW-0812">Transmembrane</keyword>
<feature type="transmembrane region" description="Helical" evidence="2">
    <location>
        <begin position="75"/>
        <end position="97"/>
    </location>
</feature>